<accession>A0ABR6V777</accession>
<protein>
    <submittedName>
        <fullName evidence="1">Uncharacterized protein</fullName>
    </submittedName>
</protein>
<evidence type="ECO:0000313" key="1">
    <source>
        <dbReference type="EMBL" id="MBC3475702.1"/>
    </source>
</evidence>
<sequence length="76" mass="8254">MPAENLLCDILEALHENQLALADAVESVGLWIDQRGGTEASSTILGAVSTIDVNAERIRTRIEALKQLDSSIYKES</sequence>
<proteinExistence type="predicted"/>
<organism evidence="1 2">
    <name type="scientific">Pseudomonas taiwanensis</name>
    <dbReference type="NCBI Taxonomy" id="470150"/>
    <lineage>
        <taxon>Bacteria</taxon>
        <taxon>Pseudomonadati</taxon>
        <taxon>Pseudomonadota</taxon>
        <taxon>Gammaproteobacteria</taxon>
        <taxon>Pseudomonadales</taxon>
        <taxon>Pseudomonadaceae</taxon>
        <taxon>Pseudomonas</taxon>
    </lineage>
</organism>
<keyword evidence="2" id="KW-1185">Reference proteome</keyword>
<comment type="caution">
    <text evidence="1">The sequence shown here is derived from an EMBL/GenBank/DDBJ whole genome shotgun (WGS) entry which is preliminary data.</text>
</comment>
<evidence type="ECO:0000313" key="2">
    <source>
        <dbReference type="Proteomes" id="UP000628086"/>
    </source>
</evidence>
<reference evidence="1 2" key="1">
    <citation type="journal article" date="2020" name="Microorganisms">
        <title>Reliable Identification of Environmental Pseudomonas Isolates Using the rpoD Gene.</title>
        <authorList>
            <consortium name="The Broad Institute Genome Sequencing Platform"/>
            <person name="Girard L."/>
            <person name="Lood C."/>
            <person name="Rokni-Zadeh H."/>
            <person name="van Noort V."/>
            <person name="Lavigne R."/>
            <person name="De Mot R."/>
        </authorList>
    </citation>
    <scope>NUCLEOTIDE SEQUENCE [LARGE SCALE GENOMIC DNA]</scope>
    <source>
        <strain evidence="1 2">RW7P2</strain>
    </source>
</reference>
<dbReference type="EMBL" id="JABWRS010000005">
    <property type="protein sequence ID" value="MBC3475702.1"/>
    <property type="molecule type" value="Genomic_DNA"/>
</dbReference>
<dbReference type="Proteomes" id="UP000628086">
    <property type="component" value="Unassembled WGS sequence"/>
</dbReference>
<dbReference type="RefSeq" id="WP_186478161.1">
    <property type="nucleotide sequence ID" value="NZ_JABWRS010000005.1"/>
</dbReference>
<name>A0ABR6V777_9PSED</name>
<gene>
    <name evidence="1" type="ORF">HU747_08815</name>
</gene>